<dbReference type="GO" id="GO:0005525">
    <property type="term" value="F:GTP binding"/>
    <property type="evidence" value="ECO:0007669"/>
    <property type="project" value="InterPro"/>
</dbReference>
<protein>
    <submittedName>
        <fullName evidence="14">EH domain-containing protein 1-like</fullName>
    </submittedName>
</protein>
<proteinExistence type="predicted"/>
<evidence type="ECO:0000313" key="15">
    <source>
        <dbReference type="Proteomes" id="UP000327157"/>
    </source>
</evidence>
<accession>A0A5N5FCV0</accession>
<feature type="domain" description="EF-hand" evidence="12">
    <location>
        <begin position="261"/>
        <end position="296"/>
    </location>
</feature>
<feature type="domain" description="Dynamin-type G" evidence="13">
    <location>
        <begin position="435"/>
        <end position="675"/>
    </location>
</feature>
<dbReference type="InterPro" id="IPR011992">
    <property type="entry name" value="EF-hand-dom_pair"/>
</dbReference>
<dbReference type="SUPFAM" id="SSF47473">
    <property type="entry name" value="EF-hand"/>
    <property type="match status" value="1"/>
</dbReference>
<evidence type="ECO:0000256" key="9">
    <source>
        <dbReference type="ARBA" id="ARBA00023136"/>
    </source>
</evidence>
<evidence type="ECO:0000259" key="12">
    <source>
        <dbReference type="PROSITE" id="PS50222"/>
    </source>
</evidence>
<dbReference type="InterPro" id="IPR027417">
    <property type="entry name" value="P-loop_NTPase"/>
</dbReference>
<reference evidence="15" key="2">
    <citation type="submission" date="2019-10" db="EMBL/GenBank/DDBJ databases">
        <title>A de novo genome assembly of a pear dwarfing rootstock.</title>
        <authorList>
            <person name="Wang F."/>
            <person name="Wang J."/>
            <person name="Li S."/>
            <person name="Zhang Y."/>
            <person name="Fang M."/>
            <person name="Ma L."/>
            <person name="Zhao Y."/>
            <person name="Jiang S."/>
        </authorList>
    </citation>
    <scope>NUCLEOTIDE SEQUENCE [LARGE SCALE GENOMIC DNA]</scope>
</reference>
<dbReference type="PROSITE" id="PS50222">
    <property type="entry name" value="EF_HAND_2"/>
    <property type="match status" value="1"/>
</dbReference>
<keyword evidence="15" id="KW-1185">Reference proteome</keyword>
<reference evidence="14 15" key="3">
    <citation type="submission" date="2019-11" db="EMBL/GenBank/DDBJ databases">
        <title>A de novo genome assembly of a pear dwarfing rootstock.</title>
        <authorList>
            <person name="Wang F."/>
            <person name="Wang J."/>
            <person name="Li S."/>
            <person name="Zhang Y."/>
            <person name="Fang M."/>
            <person name="Ma L."/>
            <person name="Zhao Y."/>
            <person name="Jiang S."/>
        </authorList>
    </citation>
    <scope>NUCLEOTIDE SEQUENCE [LARGE SCALE GENOMIC DNA]</scope>
    <source>
        <strain evidence="14">S2</strain>
        <tissue evidence="14">Leaf</tissue>
    </source>
</reference>
<evidence type="ECO:0000259" key="11">
    <source>
        <dbReference type="PROSITE" id="PS50031"/>
    </source>
</evidence>
<keyword evidence="6" id="KW-0547">Nucleotide-binding</keyword>
<dbReference type="InterPro" id="IPR000261">
    <property type="entry name" value="EH_dom"/>
</dbReference>
<evidence type="ECO:0000256" key="2">
    <source>
        <dbReference type="ARBA" id="ARBA00004481"/>
    </source>
</evidence>
<keyword evidence="8" id="KW-0106">Calcium</keyword>
<dbReference type="GO" id="GO:0010008">
    <property type="term" value="C:endosome membrane"/>
    <property type="evidence" value="ECO:0007669"/>
    <property type="project" value="UniProtKB-SubCell"/>
</dbReference>
<dbReference type="FunFam" id="3.40.50.300:FF:000147">
    <property type="entry name" value="EH domain-containing protein 1"/>
    <property type="match status" value="1"/>
</dbReference>
<dbReference type="Gene3D" id="3.40.50.300">
    <property type="entry name" value="P-loop containing nucleotide triphosphate hydrolases"/>
    <property type="match status" value="1"/>
</dbReference>
<evidence type="ECO:0000256" key="4">
    <source>
        <dbReference type="ARBA" id="ARBA00022583"/>
    </source>
</evidence>
<dbReference type="InterPro" id="IPR031692">
    <property type="entry name" value="EHD_N"/>
</dbReference>
<dbReference type="Gene3D" id="1.10.238.10">
    <property type="entry name" value="EF-hand"/>
    <property type="match status" value="1"/>
</dbReference>
<dbReference type="Pfam" id="PF00350">
    <property type="entry name" value="Dynamin_N"/>
    <property type="match status" value="1"/>
</dbReference>
<evidence type="ECO:0000313" key="14">
    <source>
        <dbReference type="EMBL" id="KAB2600936.1"/>
    </source>
</evidence>
<comment type="caution">
    <text evidence="14">The sequence shown here is derived from an EMBL/GenBank/DDBJ whole genome shotgun (WGS) entry which is preliminary data.</text>
</comment>
<dbReference type="SMART" id="SM00027">
    <property type="entry name" value="EH"/>
    <property type="match status" value="1"/>
</dbReference>
<dbReference type="PANTHER" id="PTHR11216:SF138">
    <property type="entry name" value="EH DOMAIN-CONTAINING PROTEIN 2"/>
    <property type="match status" value="1"/>
</dbReference>
<feature type="compositionally biased region" description="Polar residues" evidence="10">
    <location>
        <begin position="1"/>
        <end position="13"/>
    </location>
</feature>
<dbReference type="GO" id="GO:0006897">
    <property type="term" value="P:endocytosis"/>
    <property type="evidence" value="ECO:0007669"/>
    <property type="project" value="UniProtKB-KW"/>
</dbReference>
<dbReference type="SUPFAM" id="SSF52540">
    <property type="entry name" value="P-loop containing nucleoside triphosphate hydrolases"/>
    <property type="match status" value="1"/>
</dbReference>
<keyword evidence="4" id="KW-0254">Endocytosis</keyword>
<dbReference type="AlphaFoldDB" id="A0A5N5FCV0"/>
<name>A0A5N5FCV0_9ROSA</name>
<dbReference type="GO" id="GO:0016197">
    <property type="term" value="P:endosomal transport"/>
    <property type="evidence" value="ECO:0007669"/>
    <property type="project" value="TreeGrafter"/>
</dbReference>
<dbReference type="EMBL" id="SMOL01000695">
    <property type="protein sequence ID" value="KAB2600936.1"/>
    <property type="molecule type" value="Genomic_DNA"/>
</dbReference>
<dbReference type="Proteomes" id="UP000327157">
    <property type="component" value="Chromosome 10"/>
</dbReference>
<dbReference type="Gene3D" id="1.10.268.20">
    <property type="match status" value="1"/>
</dbReference>
<dbReference type="GO" id="GO:0005509">
    <property type="term" value="F:calcium ion binding"/>
    <property type="evidence" value="ECO:0007669"/>
    <property type="project" value="InterPro"/>
</dbReference>
<dbReference type="PROSITE" id="PS51718">
    <property type="entry name" value="G_DYNAMIN_2"/>
    <property type="match status" value="1"/>
</dbReference>
<evidence type="ECO:0000256" key="5">
    <source>
        <dbReference type="ARBA" id="ARBA00022723"/>
    </source>
</evidence>
<reference evidence="14 15" key="1">
    <citation type="submission" date="2019-09" db="EMBL/GenBank/DDBJ databases">
        <authorList>
            <person name="Ou C."/>
        </authorList>
    </citation>
    <scope>NUCLEOTIDE SEQUENCE [LARGE SCALE GENOMIC DNA]</scope>
    <source>
        <strain evidence="14">S2</strain>
        <tissue evidence="14">Leaf</tissue>
    </source>
</reference>
<dbReference type="InterPro" id="IPR040990">
    <property type="entry name" value="DUF5600"/>
</dbReference>
<sequence length="786" mass="87466">MIPKTTQRPSRACSSPPPHNLLTYPRVRAGNHKPQAKKYAKLKETVATVRISDMALRMRIGFLEEAARVTHRSLAAKGATLIIRSCSNNRDTTVRDLIEKVAWLHQEVIVVIALPIPRASLIVLAVALISPVIIFNTILSECPTKGPIILCCAVLRQRPDYILSSPDGAHFQHPPPSPGLSHRPIVKSQSKSCVSLHSDPGPTRPQCDAVCHCIGNKNPSAKCCYANRENSHSLSLPLSLSDGDGRITGNEATKFFAMSKLSREELKQVWAIADMKRQGFLGFSEFITAMQMISLAQEHELSPDVLKTAGKNLHLISYSCSIAVDWENIKPPVIEGLDDLIAKTKSLTTYGVEVNGTAQFQPSVQRFGSKSAKKVRPDVHCAIDYCCISILVLPPNAVTSIVDGLKRLYNEKLKPLELAYRFNDFASPSLINSDFDAKPMVMLLGQYSTGKTTFIKHLLRCDYPGAHIGPEPTTDRFVVVMSGPDERSIPGNTIAVHADMPFSGLTTFGGAFLSKFECSQMPHPLLDEITFVDTPGVLSGEKQRTQRSYDFTGAISWFAAKCDVILLLFDPHKLDISDEFKRVISSLRGHDDKIRVVLNKADQVDTQQLMRVYGALMWSLGKVLNTPEVVRVYIGSFNDKPVNEGVVGPIGKELFEKEQDDLLSDLVDIPKKACDRRINEFVKRARAAKIHAYIMSHLKKEMPAVMGKSKAQRKLIDNLEEEFAKVQRDFHLPAGDFPDVEHFREVLGGYSIDKFDKLKPKMIQAVDDMLGYDIPELLKKFRNPYN</sequence>
<dbReference type="InterPro" id="IPR002048">
    <property type="entry name" value="EF_hand_dom"/>
</dbReference>
<gene>
    <name evidence="14" type="ORF">D8674_001941</name>
</gene>
<evidence type="ECO:0000256" key="1">
    <source>
        <dbReference type="ARBA" id="ARBA00004413"/>
    </source>
</evidence>
<dbReference type="OrthoDB" id="1716625at2759"/>
<comment type="subcellular location">
    <subcellularLocation>
        <location evidence="1">Cell membrane</location>
        <topology evidence="1">Peripheral membrane protein</topology>
        <orientation evidence="1">Cytoplasmic side</orientation>
    </subcellularLocation>
    <subcellularLocation>
        <location evidence="2">Endosome membrane</location>
        <topology evidence="2">Peripheral membrane protein</topology>
    </subcellularLocation>
</comment>
<dbReference type="Pfam" id="PF16880">
    <property type="entry name" value="EHD_N"/>
    <property type="match status" value="1"/>
</dbReference>
<evidence type="ECO:0000256" key="6">
    <source>
        <dbReference type="ARBA" id="ARBA00022741"/>
    </source>
</evidence>
<dbReference type="Pfam" id="PF12763">
    <property type="entry name" value="EH"/>
    <property type="match status" value="1"/>
</dbReference>
<dbReference type="PROSITE" id="PS50031">
    <property type="entry name" value="EH"/>
    <property type="match status" value="1"/>
</dbReference>
<evidence type="ECO:0000256" key="3">
    <source>
        <dbReference type="ARBA" id="ARBA00022475"/>
    </source>
</evidence>
<evidence type="ECO:0000256" key="7">
    <source>
        <dbReference type="ARBA" id="ARBA00022753"/>
    </source>
</evidence>
<feature type="domain" description="EH" evidence="11">
    <location>
        <begin position="255"/>
        <end position="306"/>
    </location>
</feature>
<evidence type="ECO:0000256" key="10">
    <source>
        <dbReference type="SAM" id="MobiDB-lite"/>
    </source>
</evidence>
<keyword evidence="9" id="KW-0472">Membrane</keyword>
<evidence type="ECO:0000256" key="8">
    <source>
        <dbReference type="ARBA" id="ARBA00022837"/>
    </source>
</evidence>
<organism evidence="14 15">
    <name type="scientific">Pyrus ussuriensis x Pyrus communis</name>
    <dbReference type="NCBI Taxonomy" id="2448454"/>
    <lineage>
        <taxon>Eukaryota</taxon>
        <taxon>Viridiplantae</taxon>
        <taxon>Streptophyta</taxon>
        <taxon>Embryophyta</taxon>
        <taxon>Tracheophyta</taxon>
        <taxon>Spermatophyta</taxon>
        <taxon>Magnoliopsida</taxon>
        <taxon>eudicotyledons</taxon>
        <taxon>Gunneridae</taxon>
        <taxon>Pentapetalae</taxon>
        <taxon>rosids</taxon>
        <taxon>fabids</taxon>
        <taxon>Rosales</taxon>
        <taxon>Rosaceae</taxon>
        <taxon>Amygdaloideae</taxon>
        <taxon>Maleae</taxon>
        <taxon>Pyrus</taxon>
    </lineage>
</organism>
<keyword evidence="3" id="KW-1003">Cell membrane</keyword>
<dbReference type="CDD" id="cd09913">
    <property type="entry name" value="EHD"/>
    <property type="match status" value="1"/>
</dbReference>
<dbReference type="InterPro" id="IPR030381">
    <property type="entry name" value="G_DYNAMIN_dom"/>
</dbReference>
<dbReference type="GO" id="GO:0005886">
    <property type="term" value="C:plasma membrane"/>
    <property type="evidence" value="ECO:0007669"/>
    <property type="project" value="UniProtKB-SubCell"/>
</dbReference>
<keyword evidence="5" id="KW-0479">Metal-binding</keyword>
<dbReference type="PANTHER" id="PTHR11216">
    <property type="entry name" value="EH DOMAIN"/>
    <property type="match status" value="1"/>
</dbReference>
<dbReference type="GO" id="GO:0051260">
    <property type="term" value="P:protein homooligomerization"/>
    <property type="evidence" value="ECO:0007669"/>
    <property type="project" value="UniProtKB-ARBA"/>
</dbReference>
<feature type="region of interest" description="Disordered" evidence="10">
    <location>
        <begin position="1"/>
        <end position="21"/>
    </location>
</feature>
<evidence type="ECO:0000259" key="13">
    <source>
        <dbReference type="PROSITE" id="PS51718"/>
    </source>
</evidence>
<dbReference type="Pfam" id="PF18150">
    <property type="entry name" value="DUF5600"/>
    <property type="match status" value="1"/>
</dbReference>
<keyword evidence="7" id="KW-0967">Endosome</keyword>
<dbReference type="InterPro" id="IPR045063">
    <property type="entry name" value="Dynamin_N"/>
</dbReference>
<dbReference type="CDD" id="cd00052">
    <property type="entry name" value="EH"/>
    <property type="match status" value="1"/>
</dbReference>